<protein>
    <submittedName>
        <fullName evidence="8">Phage capsid family protein</fullName>
    </submittedName>
</protein>
<dbReference type="InterPro" id="IPR054613">
    <property type="entry name" value="Peptidase_S78_dom"/>
</dbReference>
<dbReference type="GO" id="GO:0008233">
    <property type="term" value="F:peptidase activity"/>
    <property type="evidence" value="ECO:0007669"/>
    <property type="project" value="UniProtKB-KW"/>
</dbReference>
<keyword evidence="2" id="KW-1188">Viral release from host cell</keyword>
<evidence type="ECO:0000256" key="5">
    <source>
        <dbReference type="SAM" id="MobiDB-lite"/>
    </source>
</evidence>
<dbReference type="Pfam" id="PF04586">
    <property type="entry name" value="Peptidase_S78"/>
    <property type="match status" value="1"/>
</dbReference>
<proteinExistence type="predicted"/>
<dbReference type="InParanoid" id="A0A1Y5TZ11"/>
<keyword evidence="4" id="KW-0378">Hydrolase</keyword>
<evidence type="ECO:0000259" key="6">
    <source>
        <dbReference type="Pfam" id="PF04586"/>
    </source>
</evidence>
<dbReference type="InterPro" id="IPR054612">
    <property type="entry name" value="Phage_capsid-like_C"/>
</dbReference>
<evidence type="ECO:0000256" key="1">
    <source>
        <dbReference type="ARBA" id="ARBA00004328"/>
    </source>
</evidence>
<evidence type="ECO:0000259" key="7">
    <source>
        <dbReference type="Pfam" id="PF05065"/>
    </source>
</evidence>
<feature type="compositionally biased region" description="Basic and acidic residues" evidence="5">
    <location>
        <begin position="214"/>
        <end position="226"/>
    </location>
</feature>
<dbReference type="Gene3D" id="3.30.2400.10">
    <property type="entry name" value="Major capsid protein gp5"/>
    <property type="match status" value="1"/>
</dbReference>
<dbReference type="Proteomes" id="UP000193200">
    <property type="component" value="Unassembled WGS sequence"/>
</dbReference>
<feature type="region of interest" description="Disordered" evidence="5">
    <location>
        <begin position="183"/>
        <end position="226"/>
    </location>
</feature>
<dbReference type="Pfam" id="PF05065">
    <property type="entry name" value="Phage_capsid"/>
    <property type="match status" value="1"/>
</dbReference>
<dbReference type="InterPro" id="IPR024455">
    <property type="entry name" value="Phage_capsid"/>
</dbReference>
<feature type="domain" description="Phage capsid-like C-terminal" evidence="7">
    <location>
        <begin position="356"/>
        <end position="634"/>
    </location>
</feature>
<evidence type="ECO:0000313" key="9">
    <source>
        <dbReference type="Proteomes" id="UP000193200"/>
    </source>
</evidence>
<evidence type="ECO:0000256" key="2">
    <source>
        <dbReference type="ARBA" id="ARBA00022612"/>
    </source>
</evidence>
<dbReference type="SUPFAM" id="SSF56563">
    <property type="entry name" value="Major capsid protein gp5"/>
    <property type="match status" value="1"/>
</dbReference>
<dbReference type="EMBL" id="FWFR01000006">
    <property type="protein sequence ID" value="SLN77295.1"/>
    <property type="molecule type" value="Genomic_DNA"/>
</dbReference>
<evidence type="ECO:0000256" key="3">
    <source>
        <dbReference type="ARBA" id="ARBA00022670"/>
    </source>
</evidence>
<dbReference type="NCBIfam" id="TIGR01554">
    <property type="entry name" value="major_cap_HK97"/>
    <property type="match status" value="1"/>
</dbReference>
<sequence>MPEPAALELQRHGFRLGQIHLREAGDGKPDDVEVAFSSDTRVDRGYYIEVLDHSAGAVDLEWLGSGRASFLMDHDSRNQIGIVVNARIDDDGVGRASVRFGKSARAKEAEDDIRGGTRPNVSVGYEIRDAIVVGEENDIPIVMVTRWRPFEISSVSTPADEATGIGRSAAADAGSFTIPLQQTRSQMEPTPTPTPATPAPAATPASPPQPSADEIARARREAQDSERARIREIVTLGQRHNCSDLAEKAVTEGRSLAEFRGIVLDKIGESKPLETPRGELGMEDGEVRQFSLYRAIRAHRAGNWAQAGFEAECNRAVAERVGQDPRGFYVPYDILKAPIRADMQQRDINKGTAAQGGYLVGTDHRADSFIELLRNRMVIRQLGARVLSGLVGDVAIPKRASGATAYWIATEGGNTTESTPTFGTAALTPKTVSARVDITRQMLLQSDPSVEGLTRDDLALSLAIAMDAAAISGSGADGQPRGILNMTGPGLVPGDTDGAALTWADVVQLETEVAIDNADMGSLAYLTNVRVRGDAKVTTKVASDAAAGFIWENSANPLNGYAAAVSNQVPSNLTKGGGSNLSAMIFGDWSQLLIGEWGVLDLKPDETTLGDSGGLVLRAFQSADLVARHPESFATREDIITVA</sequence>
<keyword evidence="9" id="KW-1185">Reference proteome</keyword>
<dbReference type="AlphaFoldDB" id="A0A1Y5TZ11"/>
<name>A0A1Y5TZ11_9PROT</name>
<dbReference type="GO" id="GO:0006508">
    <property type="term" value="P:proteolysis"/>
    <property type="evidence" value="ECO:0007669"/>
    <property type="project" value="UniProtKB-KW"/>
</dbReference>
<keyword evidence="3" id="KW-0645">Protease</keyword>
<evidence type="ECO:0000256" key="4">
    <source>
        <dbReference type="ARBA" id="ARBA00022801"/>
    </source>
</evidence>
<reference evidence="8 9" key="1">
    <citation type="submission" date="2017-03" db="EMBL/GenBank/DDBJ databases">
        <authorList>
            <person name="Afonso C.L."/>
            <person name="Miller P.J."/>
            <person name="Scott M.A."/>
            <person name="Spackman E."/>
            <person name="Goraichik I."/>
            <person name="Dimitrov K.M."/>
            <person name="Suarez D.L."/>
            <person name="Swayne D.E."/>
        </authorList>
    </citation>
    <scope>NUCLEOTIDE SEQUENCE [LARGE SCALE GENOMIC DNA]</scope>
    <source>
        <strain evidence="8 9">CECT 7691</strain>
    </source>
</reference>
<dbReference type="RefSeq" id="WP_176245201.1">
    <property type="nucleotide sequence ID" value="NZ_FWFR01000006.1"/>
</dbReference>
<comment type="subcellular location">
    <subcellularLocation>
        <location evidence="1">Virion</location>
    </subcellularLocation>
</comment>
<gene>
    <name evidence="8" type="ORF">OCH7691_04376</name>
</gene>
<feature type="domain" description="Prohead serine protease" evidence="6">
    <location>
        <begin position="66"/>
        <end position="166"/>
    </location>
</feature>
<accession>A0A1Y5TZ11</accession>
<organism evidence="8 9">
    <name type="scientific">Oceanibacterium hippocampi</name>
    <dbReference type="NCBI Taxonomy" id="745714"/>
    <lineage>
        <taxon>Bacteria</taxon>
        <taxon>Pseudomonadati</taxon>
        <taxon>Pseudomonadota</taxon>
        <taxon>Alphaproteobacteria</taxon>
        <taxon>Sneathiellales</taxon>
        <taxon>Sneathiellaceae</taxon>
        <taxon>Oceanibacterium</taxon>
    </lineage>
</organism>
<evidence type="ECO:0000313" key="8">
    <source>
        <dbReference type="EMBL" id="SLN77295.1"/>
    </source>
</evidence>